<evidence type="ECO:0000313" key="2">
    <source>
        <dbReference type="EMBL" id="KAG0279388.1"/>
    </source>
</evidence>
<feature type="region of interest" description="Disordered" evidence="1">
    <location>
        <begin position="1"/>
        <end position="68"/>
    </location>
</feature>
<feature type="compositionally biased region" description="Low complexity" evidence="1">
    <location>
        <begin position="929"/>
        <end position="939"/>
    </location>
</feature>
<feature type="compositionally biased region" description="Polar residues" evidence="1">
    <location>
        <begin position="332"/>
        <end position="348"/>
    </location>
</feature>
<feature type="region of interest" description="Disordered" evidence="1">
    <location>
        <begin position="271"/>
        <end position="301"/>
    </location>
</feature>
<feature type="compositionally biased region" description="Gly residues" evidence="1">
    <location>
        <begin position="723"/>
        <end position="736"/>
    </location>
</feature>
<evidence type="ECO:0000256" key="1">
    <source>
        <dbReference type="SAM" id="MobiDB-lite"/>
    </source>
</evidence>
<gene>
    <name evidence="2" type="ORF">BGZ95_001366</name>
</gene>
<feature type="compositionally biased region" description="Polar residues" evidence="1">
    <location>
        <begin position="25"/>
        <end position="37"/>
    </location>
</feature>
<sequence>MNPATSRTPPTTVSSAFKSGGGVARNSSRQGNDSNPFLETPARKLFKHHHHDSSQSAATPTPLSVPFGRRHSGGTYAYPSGIASEAVMDAAGVRSSLSSTSTSRKPQRLVLTRVFPSNVTSTTTSPSPSLLSAATTLESGSSSATVATGGAGVESRVLSTTSSFEASYLNTTPTSTLFTTARPLTSTTTATSAMTMTQAKDSHGFVIPSAPTSRPSGQKQPFQQQLWQDQQQQHPSTTPTAPPNRHYFDFLAKSLESSPAPKLNLGIVSTEEHQQPQQAQGRETEQRQEPEQERPDETVPAVNSTMMALARKSIMQHSAVAPASIFRKLSSNRTGVPQSLGRSVMNNGSASSSSSVPQLSATTKPTPAATAATMTKSVPPHNSTAGESLVIETAEKESGSSWEPTGDLAFTFMSAPKATTTPAATITASTPAPRPIASEASAPSRVFARSVLDLSGSVEPKIPRKNVMSNITTTNTTSAPIATTVASINTHRSNNITKPIYPNKAHQPPSMTATLMNISSAAESMSPLTAINTVAAAADVEVDVEMGNARVEGSGSSQQPSPLFDIRAALRMDSARTQYQLPTLIASLSPPPSPRRRPTPYSIPSVNDREALRIRRMPRFKARPLNPHLFTGAGDQGLPKIQKPALTVPVSPVFSQRRRVKDAVAEGGLGKEKKGGGSDVSTSLAATRLKEMVEAGIAEKQRKKQQKISEQPQGGKRQFLAGNGAGAGNDGGGRQQTGGRIVSAARPLHARVPRRGIDNGSKGKGKDVDKQLGGIGGGARRIEVGGAGVGAASGGGLGAAAGHASSVKSVWSSSLIVPRVDQTRPDIELDVTSSLESHHRHQHLPSTSSSTLPMTAGAGLSKLRRPTAGGGAAMSTTTTTTTTRPVPFNFATTELQRKRMLYQPTPSDYALIAPPSSMEVRVGMEEYGRSQGRSQSNGSLNGGANGLSLQDLMPDV</sequence>
<keyword evidence="3" id="KW-1185">Reference proteome</keyword>
<feature type="region of interest" description="Disordered" evidence="1">
    <location>
        <begin position="585"/>
        <end position="604"/>
    </location>
</feature>
<feature type="compositionally biased region" description="Polar residues" evidence="1">
    <location>
        <begin position="1"/>
        <end position="17"/>
    </location>
</feature>
<feature type="compositionally biased region" description="Low complexity" evidence="1">
    <location>
        <begin position="349"/>
        <end position="376"/>
    </location>
</feature>
<accession>A0AAD4DKJ8</accession>
<protein>
    <submittedName>
        <fullName evidence="2">Uncharacterized protein</fullName>
    </submittedName>
</protein>
<proteinExistence type="predicted"/>
<feature type="compositionally biased region" description="Basic and acidic residues" evidence="1">
    <location>
        <begin position="282"/>
        <end position="297"/>
    </location>
</feature>
<dbReference type="AlphaFoldDB" id="A0AAD4DKJ8"/>
<name>A0AAD4DKJ8_9FUNG</name>
<reference evidence="2" key="1">
    <citation type="journal article" date="2020" name="Fungal Divers.">
        <title>Resolving the Mortierellaceae phylogeny through synthesis of multi-gene phylogenetics and phylogenomics.</title>
        <authorList>
            <person name="Vandepol N."/>
            <person name="Liber J."/>
            <person name="Desiro A."/>
            <person name="Na H."/>
            <person name="Kennedy M."/>
            <person name="Barry K."/>
            <person name="Grigoriev I.V."/>
            <person name="Miller A.N."/>
            <person name="O'Donnell K."/>
            <person name="Stajich J.E."/>
            <person name="Bonito G."/>
        </authorList>
    </citation>
    <scope>NUCLEOTIDE SEQUENCE</scope>
    <source>
        <strain evidence="2">NRRL 28262</strain>
    </source>
</reference>
<feature type="region of interest" description="Disordered" evidence="1">
    <location>
        <begin position="926"/>
        <end position="956"/>
    </location>
</feature>
<feature type="compositionally biased region" description="Low complexity" evidence="1">
    <location>
        <begin position="218"/>
        <end position="233"/>
    </location>
</feature>
<dbReference type="Proteomes" id="UP001194580">
    <property type="component" value="Unassembled WGS sequence"/>
</dbReference>
<feature type="region of interest" description="Disordered" evidence="1">
    <location>
        <begin position="332"/>
        <end position="384"/>
    </location>
</feature>
<feature type="region of interest" description="Disordered" evidence="1">
    <location>
        <begin position="833"/>
        <end position="885"/>
    </location>
</feature>
<comment type="caution">
    <text evidence="2">The sequence shown here is derived from an EMBL/GenBank/DDBJ whole genome shotgun (WGS) entry which is preliminary data.</text>
</comment>
<feature type="compositionally biased region" description="Low complexity" evidence="1">
    <location>
        <begin position="844"/>
        <end position="853"/>
    </location>
</feature>
<feature type="region of interest" description="Disordered" evidence="1">
    <location>
        <begin position="204"/>
        <end position="246"/>
    </location>
</feature>
<organism evidence="2 3">
    <name type="scientific">Linnemannia exigua</name>
    <dbReference type="NCBI Taxonomy" id="604196"/>
    <lineage>
        <taxon>Eukaryota</taxon>
        <taxon>Fungi</taxon>
        <taxon>Fungi incertae sedis</taxon>
        <taxon>Mucoromycota</taxon>
        <taxon>Mortierellomycotina</taxon>
        <taxon>Mortierellomycetes</taxon>
        <taxon>Mortierellales</taxon>
        <taxon>Mortierellaceae</taxon>
        <taxon>Linnemannia</taxon>
    </lineage>
</organism>
<evidence type="ECO:0000313" key="3">
    <source>
        <dbReference type="Proteomes" id="UP001194580"/>
    </source>
</evidence>
<dbReference type="EMBL" id="JAAAIL010000128">
    <property type="protein sequence ID" value="KAG0279388.1"/>
    <property type="molecule type" value="Genomic_DNA"/>
</dbReference>
<feature type="region of interest" description="Disordered" evidence="1">
    <location>
        <begin position="698"/>
        <end position="774"/>
    </location>
</feature>